<dbReference type="InParanoid" id="I2H570"/>
<dbReference type="HOGENOM" id="CLU_1332718_0_0_1"/>
<gene>
    <name evidence="2" type="primary">TBLA0E04700</name>
    <name evidence="2" type="ORF">TBLA_0E04700</name>
</gene>
<sequence>MENQKEAISRHEKSVDSPTKQHQSCPKSPNKSLEKQDQKSYNEIKKVDKLKNDIFSDKWLKGNKKEEIISQMMKNDILQKIEEMNKIMDNETERLNTNLITLDGVENKIILQDFDWDSVIKLSADLMDEYFKKIENLSNKHRLLLKKHEFWKEAAFSMDNAQASMMLEESQNWIINKEFHLKYKNHRLINSVKAIKLATDELEVNE</sequence>
<proteinExistence type="predicted"/>
<keyword evidence="3" id="KW-1185">Reference proteome</keyword>
<dbReference type="FunCoup" id="I2H570">
    <property type="interactions" value="14"/>
</dbReference>
<dbReference type="GeneID" id="14496595"/>
<feature type="region of interest" description="Disordered" evidence="1">
    <location>
        <begin position="1"/>
        <end position="42"/>
    </location>
</feature>
<dbReference type="KEGG" id="tbl:TBLA_0E04700"/>
<organism evidence="2 3">
    <name type="scientific">Henningerozyma blattae (strain ATCC 34711 / CBS 6284 / DSM 70876 / NBRC 10599 / NRRL Y-10934 / UCD 77-7)</name>
    <name type="common">Yeast</name>
    <name type="synonym">Tetrapisispora blattae</name>
    <dbReference type="NCBI Taxonomy" id="1071380"/>
    <lineage>
        <taxon>Eukaryota</taxon>
        <taxon>Fungi</taxon>
        <taxon>Dikarya</taxon>
        <taxon>Ascomycota</taxon>
        <taxon>Saccharomycotina</taxon>
        <taxon>Saccharomycetes</taxon>
        <taxon>Saccharomycetales</taxon>
        <taxon>Saccharomycetaceae</taxon>
        <taxon>Henningerozyma</taxon>
    </lineage>
</organism>
<dbReference type="OrthoDB" id="4067025at2759"/>
<evidence type="ECO:0000313" key="2">
    <source>
        <dbReference type="EMBL" id="CCH61522.1"/>
    </source>
</evidence>
<accession>I2H570</accession>
<evidence type="ECO:0000313" key="3">
    <source>
        <dbReference type="Proteomes" id="UP000002866"/>
    </source>
</evidence>
<dbReference type="OMA" id="QYLWQEA"/>
<dbReference type="RefSeq" id="XP_004181041.1">
    <property type="nucleotide sequence ID" value="XM_004180993.1"/>
</dbReference>
<dbReference type="Proteomes" id="UP000002866">
    <property type="component" value="Chromosome 5"/>
</dbReference>
<evidence type="ECO:0000256" key="1">
    <source>
        <dbReference type="SAM" id="MobiDB-lite"/>
    </source>
</evidence>
<dbReference type="EMBL" id="HE806320">
    <property type="protein sequence ID" value="CCH61522.1"/>
    <property type="molecule type" value="Genomic_DNA"/>
</dbReference>
<feature type="compositionally biased region" description="Basic and acidic residues" evidence="1">
    <location>
        <begin position="32"/>
        <end position="42"/>
    </location>
</feature>
<feature type="compositionally biased region" description="Polar residues" evidence="1">
    <location>
        <begin position="16"/>
        <end position="31"/>
    </location>
</feature>
<protein>
    <submittedName>
        <fullName evidence="2">Uncharacterized protein</fullName>
    </submittedName>
</protein>
<reference evidence="2 3" key="1">
    <citation type="journal article" date="2011" name="Proc. Natl. Acad. Sci. U.S.A.">
        <title>Evolutionary erosion of yeast sex chromosomes by mating-type switching accidents.</title>
        <authorList>
            <person name="Gordon J.L."/>
            <person name="Armisen D."/>
            <person name="Proux-Wera E."/>
            <person name="Oheigeartaigh S.S."/>
            <person name="Byrne K.P."/>
            <person name="Wolfe K.H."/>
        </authorList>
    </citation>
    <scope>NUCLEOTIDE SEQUENCE [LARGE SCALE GENOMIC DNA]</scope>
    <source>
        <strain evidence="3">ATCC 34711 / CBS 6284 / DSM 70876 / NBRC 10599 / NRRL Y-10934 / UCD 77-7</strain>
    </source>
</reference>
<name>I2H570_HENB6</name>
<dbReference type="AlphaFoldDB" id="I2H570"/>
<feature type="compositionally biased region" description="Basic and acidic residues" evidence="1">
    <location>
        <begin position="1"/>
        <end position="15"/>
    </location>
</feature>